<keyword evidence="1" id="KW-0472">Membrane</keyword>
<dbReference type="NCBIfam" id="NF045892">
    <property type="entry name" value="ICE_Mbov_0399"/>
    <property type="match status" value="1"/>
</dbReference>
<evidence type="ECO:0000313" key="2">
    <source>
        <dbReference type="EMBL" id="MDF9627648.1"/>
    </source>
</evidence>
<comment type="caution">
    <text evidence="2">The sequence shown here is derived from an EMBL/GenBank/DDBJ whole genome shotgun (WGS) entry which is preliminary data.</text>
</comment>
<dbReference type="RefSeq" id="WP_277446622.1">
    <property type="nucleotide sequence ID" value="NZ_JARPQC010000002.1"/>
</dbReference>
<reference evidence="2" key="1">
    <citation type="submission" date="2023-03" db="EMBL/GenBank/DDBJ databases">
        <title>Comparative genome analysis of Brazilian Mesomycoplasma ovipneumoniae isolated from healthy and pneumonic sheep.</title>
        <authorList>
            <person name="Gaeta N."/>
            <person name="Timenetsky J."/>
            <person name="Ganda E."/>
            <person name="Gregory L."/>
        </authorList>
    </citation>
    <scope>NUCLEOTIDE SEQUENCE</scope>
    <source>
        <strain evidence="2">USP-SP475</strain>
    </source>
</reference>
<accession>A0AAW6Q4B8</accession>
<dbReference type="Proteomes" id="UP001176114">
    <property type="component" value="Unassembled WGS sequence"/>
</dbReference>
<keyword evidence="1" id="KW-0812">Transmembrane</keyword>
<evidence type="ECO:0000256" key="1">
    <source>
        <dbReference type="SAM" id="Phobius"/>
    </source>
</evidence>
<proteinExistence type="predicted"/>
<organism evidence="2 3">
    <name type="scientific">Mesomycoplasma ovipneumoniae</name>
    <dbReference type="NCBI Taxonomy" id="29562"/>
    <lineage>
        <taxon>Bacteria</taxon>
        <taxon>Bacillati</taxon>
        <taxon>Mycoplasmatota</taxon>
        <taxon>Mycoplasmoidales</taxon>
        <taxon>Metamycoplasmataceae</taxon>
        <taxon>Mesomycoplasma</taxon>
    </lineage>
</organism>
<keyword evidence="1" id="KW-1133">Transmembrane helix</keyword>
<name>A0AAW6Q4B8_9BACT</name>
<dbReference type="AlphaFoldDB" id="A0AAW6Q4B8"/>
<dbReference type="EMBL" id="JARPQC010000002">
    <property type="protein sequence ID" value="MDF9627648.1"/>
    <property type="molecule type" value="Genomic_DNA"/>
</dbReference>
<evidence type="ECO:0000313" key="3">
    <source>
        <dbReference type="Proteomes" id="UP001176114"/>
    </source>
</evidence>
<evidence type="ECO:0008006" key="4">
    <source>
        <dbReference type="Google" id="ProtNLM"/>
    </source>
</evidence>
<protein>
    <recommendedName>
        <fullName evidence="4">ICEF-II</fullName>
    </recommendedName>
</protein>
<feature type="transmembrane region" description="Helical" evidence="1">
    <location>
        <begin position="1184"/>
        <end position="1206"/>
    </location>
</feature>
<gene>
    <name evidence="2" type="ORF">P5716_01480</name>
</gene>
<sequence>MSKKIPFFLITGLIPVLFLSAGYQNTAYFKLNNYDNYEIKSEFANFSAQFDLEIERQPDSFSFEWIKDNKNESKSEIRKLNSYWFDRTIKEKFYKPGSKPEIRDENLAPEYCSQLESCRNWQFYLSESRFKDWKQETIFNIYGEYDKSIFDRNSLSITSKKHSKINISDILNEYAKNKIGELEKNFNLKNIKISHLIYSVGFELQRDKIKKFTVNLQYRYSYQKRVLNKDLELEKYLSDLRQNFNNSIIKNNQISIKIETNQQNNNEIQSFSLTSSQKGLKEIEKKVAEFSSELFKKGKKYNADLHFNVIGDTQIEFFIRFKHPQDKNFYNFQLNNKVNVRPFFENNDKFWKRLTIIPGNIYDSKTYESKIDEPVKISEPKSETIEGGVRKIYGGKWEYHNKIKLNFITNPDENEILYVNGNPVDVLDLNFDYDLEDLRLEQKNQQNSTNSYKIEIKKFKKDNKIQDNSELVAIYEIEFVIKAANSIMEIKWFAWDPKNNKDQQKLIEPYLKDKNDQIIYDQFGVKVKNPEYDPLIDTKTGTKKQIVWVSTGKNPNSIPENSNFAQLPSEISRFNLGLESEFGFIAEASVSGKGANIVLNSNPENDKVSSFRYLVDSDNSENFEILSKNGQKSEKFDITNSANKYFSIGGVWLFSSKFDKGLSSYKIVSIGENSSSQLFNDVFPNKSIIPFWESKAGQILEQYLLLEKITSENIKKLTYEQILLYWRNFIDNVVKTQQIKKINQKLDENIEIKNKIVLLVQKNLNFENSNFENLDQEINENKGSNYDFESTAGGKSLEINPEMISEISKFFVDNNENSSNIDIKIENIVQGQDNKFDFDIKIVKKDDKKAENFEEVLGILSFSDIEIKDSEQNKNKAKIKFNLKNDKHTVNQNLQNSSQIIDYFSNQENFDKVNLFLEENDENIIANFDLKPEFKELFHLQTPFIIVKKSTKNSEIFQDSRNIFDELLLERINLTGIENLQNAKNFILQQIQASWKDVKYNYNVDFVIENFDNVVENAIKNAEESEQIPHKIWNLTLKVKKNQINKFYGSKTIKLVNIIGSLNNPKISNLNQIKAKEFSLSISKNSENLENAIKDHVYNLLLPEEIDSKKYLYLQNISQIVNNFRTNPKLEKATLVLKPGTPQLNGKKELTIFNSDFTTLNDLTLSGLEKNSEITKSNISKSTAYWLIPLIIFSIIGLLFFGFWIYNKFIAKFKN</sequence>